<accession>A0ABV5LS84</accession>
<protein>
    <submittedName>
        <fullName evidence="3">Helix-turn-helix domain-containing protein</fullName>
    </submittedName>
</protein>
<dbReference type="RefSeq" id="WP_380155415.1">
    <property type="nucleotide sequence ID" value="NZ_JBHMDM010000004.1"/>
</dbReference>
<evidence type="ECO:0000313" key="3">
    <source>
        <dbReference type="EMBL" id="MFB9376950.1"/>
    </source>
</evidence>
<reference evidence="3 4" key="1">
    <citation type="submission" date="2024-09" db="EMBL/GenBank/DDBJ databases">
        <authorList>
            <person name="Sun Q."/>
            <person name="Mori K."/>
        </authorList>
    </citation>
    <scope>NUCLEOTIDE SEQUENCE [LARGE SCALE GENOMIC DNA]</scope>
    <source>
        <strain evidence="3 4">TISTR 1856</strain>
    </source>
</reference>
<evidence type="ECO:0000256" key="1">
    <source>
        <dbReference type="SAM" id="MobiDB-lite"/>
    </source>
</evidence>
<proteinExistence type="predicted"/>
<feature type="region of interest" description="Disordered" evidence="1">
    <location>
        <begin position="60"/>
        <end position="81"/>
    </location>
</feature>
<gene>
    <name evidence="3" type="ORF">ACFFVI_08210</name>
</gene>
<comment type="caution">
    <text evidence="3">The sequence shown here is derived from an EMBL/GenBank/DDBJ whole genome shotgun (WGS) entry which is preliminary data.</text>
</comment>
<dbReference type="InterPro" id="IPR045745">
    <property type="entry name" value="HTH_58_Actinobacteria-type"/>
</dbReference>
<organism evidence="3 4">
    <name type="scientific">Kineococcus gynurae</name>
    <dbReference type="NCBI Taxonomy" id="452979"/>
    <lineage>
        <taxon>Bacteria</taxon>
        <taxon>Bacillati</taxon>
        <taxon>Actinomycetota</taxon>
        <taxon>Actinomycetes</taxon>
        <taxon>Kineosporiales</taxon>
        <taxon>Kineosporiaceae</taxon>
        <taxon>Kineococcus</taxon>
    </lineage>
</organism>
<keyword evidence="4" id="KW-1185">Reference proteome</keyword>
<dbReference type="Pfam" id="PF19575">
    <property type="entry name" value="HTH_58"/>
    <property type="match status" value="1"/>
</dbReference>
<feature type="compositionally biased region" description="Polar residues" evidence="1">
    <location>
        <begin position="71"/>
        <end position="81"/>
    </location>
</feature>
<sequence length="81" mass="8800">MPETSMPQAPPRRRMDPVDKEVAGAALLADYQAGASIRELATRYSFSIGRTRRLLVDAGVEFRPRGGGPRTQRSGSTSARP</sequence>
<dbReference type="EMBL" id="JBHMDM010000004">
    <property type="protein sequence ID" value="MFB9376950.1"/>
    <property type="molecule type" value="Genomic_DNA"/>
</dbReference>
<evidence type="ECO:0000313" key="4">
    <source>
        <dbReference type="Proteomes" id="UP001589748"/>
    </source>
</evidence>
<feature type="domain" description="Helix-turn-helix" evidence="2">
    <location>
        <begin position="25"/>
        <end position="70"/>
    </location>
</feature>
<dbReference type="Proteomes" id="UP001589748">
    <property type="component" value="Unassembled WGS sequence"/>
</dbReference>
<evidence type="ECO:0000259" key="2">
    <source>
        <dbReference type="Pfam" id="PF19575"/>
    </source>
</evidence>
<name>A0ABV5LS84_9ACTN</name>